<name>A0A5B7CER3_PORTR</name>
<evidence type="ECO:0000313" key="2">
    <source>
        <dbReference type="Proteomes" id="UP000324222"/>
    </source>
</evidence>
<protein>
    <submittedName>
        <fullName evidence="1">Uncharacterized protein</fullName>
    </submittedName>
</protein>
<reference evidence="1 2" key="1">
    <citation type="submission" date="2019-05" db="EMBL/GenBank/DDBJ databases">
        <title>Another draft genome of Portunus trituberculatus and its Hox gene families provides insights of decapod evolution.</title>
        <authorList>
            <person name="Jeong J.-H."/>
            <person name="Song I."/>
            <person name="Kim S."/>
            <person name="Choi T."/>
            <person name="Kim D."/>
            <person name="Ryu S."/>
            <person name="Kim W."/>
        </authorList>
    </citation>
    <scope>NUCLEOTIDE SEQUENCE [LARGE SCALE GENOMIC DNA]</scope>
    <source>
        <tissue evidence="1">Muscle</tissue>
    </source>
</reference>
<dbReference type="Proteomes" id="UP000324222">
    <property type="component" value="Unassembled WGS sequence"/>
</dbReference>
<sequence length="131" mass="14494">MAEKQTILGLGIKPVPMKLFATWEVDRTPSNCIPRVSRLRYGSDEGAGVGSFVYTEFHFENNKQDGRSVLAGRSSVARWAGPVPPVLMFTSNHVHWGTRRNETISALGVGVHLLPSSAHCMLKYYLIIVPL</sequence>
<accession>A0A5B7CER3</accession>
<comment type="caution">
    <text evidence="1">The sequence shown here is derived from an EMBL/GenBank/DDBJ whole genome shotgun (WGS) entry which is preliminary data.</text>
</comment>
<proteinExistence type="predicted"/>
<evidence type="ECO:0000313" key="1">
    <source>
        <dbReference type="EMBL" id="MPC07795.1"/>
    </source>
</evidence>
<keyword evidence="2" id="KW-1185">Reference proteome</keyword>
<gene>
    <name evidence="1" type="ORF">E2C01_000362</name>
</gene>
<dbReference type="AlphaFoldDB" id="A0A5B7CER3"/>
<dbReference type="EMBL" id="VSRR010000009">
    <property type="protein sequence ID" value="MPC07795.1"/>
    <property type="molecule type" value="Genomic_DNA"/>
</dbReference>
<organism evidence="1 2">
    <name type="scientific">Portunus trituberculatus</name>
    <name type="common">Swimming crab</name>
    <name type="synonym">Neptunus trituberculatus</name>
    <dbReference type="NCBI Taxonomy" id="210409"/>
    <lineage>
        <taxon>Eukaryota</taxon>
        <taxon>Metazoa</taxon>
        <taxon>Ecdysozoa</taxon>
        <taxon>Arthropoda</taxon>
        <taxon>Crustacea</taxon>
        <taxon>Multicrustacea</taxon>
        <taxon>Malacostraca</taxon>
        <taxon>Eumalacostraca</taxon>
        <taxon>Eucarida</taxon>
        <taxon>Decapoda</taxon>
        <taxon>Pleocyemata</taxon>
        <taxon>Brachyura</taxon>
        <taxon>Eubrachyura</taxon>
        <taxon>Portunoidea</taxon>
        <taxon>Portunidae</taxon>
        <taxon>Portuninae</taxon>
        <taxon>Portunus</taxon>
    </lineage>
</organism>